<evidence type="ECO:0000256" key="6">
    <source>
        <dbReference type="PROSITE-ProRule" id="PRU00201"/>
    </source>
</evidence>
<evidence type="ECO:0000256" key="3">
    <source>
        <dbReference type="ARBA" id="ARBA00023125"/>
    </source>
</evidence>
<feature type="region of interest" description="Disordered" evidence="7">
    <location>
        <begin position="36"/>
        <end position="82"/>
    </location>
</feature>
<dbReference type="InterPro" id="IPR018186">
    <property type="entry name" value="TF_T-box_CS"/>
</dbReference>
<evidence type="ECO:0000256" key="4">
    <source>
        <dbReference type="ARBA" id="ARBA00023163"/>
    </source>
</evidence>
<feature type="compositionally biased region" description="Low complexity" evidence="7">
    <location>
        <begin position="93"/>
        <end position="105"/>
    </location>
</feature>
<dbReference type="OrthoDB" id="7442607at2759"/>
<feature type="region of interest" description="Disordered" evidence="7">
    <location>
        <begin position="87"/>
        <end position="106"/>
    </location>
</feature>
<dbReference type="GO" id="GO:0001708">
    <property type="term" value="P:cell fate specification"/>
    <property type="evidence" value="ECO:0007669"/>
    <property type="project" value="TreeGrafter"/>
</dbReference>
<dbReference type="PANTHER" id="PTHR11267:SF190">
    <property type="entry name" value="T-BOX TRANSCRIPTION FACTOR TBX20"/>
    <property type="match status" value="1"/>
</dbReference>
<evidence type="ECO:0000313" key="9">
    <source>
        <dbReference type="Proteomes" id="UP000515158"/>
    </source>
</evidence>
<dbReference type="AlphaFoldDB" id="A0A6P8Y670"/>
<evidence type="ECO:0000256" key="5">
    <source>
        <dbReference type="ARBA" id="ARBA00023242"/>
    </source>
</evidence>
<feature type="compositionally biased region" description="Pro residues" evidence="7">
    <location>
        <begin position="473"/>
        <end position="483"/>
    </location>
</feature>
<dbReference type="GeneID" id="117639715"/>
<gene>
    <name evidence="10" type="primary">LOC117639715</name>
</gene>
<proteinExistence type="predicted"/>
<dbReference type="PANTHER" id="PTHR11267">
    <property type="entry name" value="T-BOX PROTEIN-RELATED"/>
    <property type="match status" value="1"/>
</dbReference>
<dbReference type="GO" id="GO:0000981">
    <property type="term" value="F:DNA-binding transcription factor activity, RNA polymerase II-specific"/>
    <property type="evidence" value="ECO:0007669"/>
    <property type="project" value="TreeGrafter"/>
</dbReference>
<dbReference type="SUPFAM" id="SSF49417">
    <property type="entry name" value="p53-like transcription factors"/>
    <property type="match status" value="1"/>
</dbReference>
<evidence type="ECO:0000256" key="2">
    <source>
        <dbReference type="ARBA" id="ARBA00023015"/>
    </source>
</evidence>
<dbReference type="GO" id="GO:0007507">
    <property type="term" value="P:heart development"/>
    <property type="evidence" value="ECO:0007669"/>
    <property type="project" value="TreeGrafter"/>
</dbReference>
<dbReference type="Proteomes" id="UP000515158">
    <property type="component" value="Unplaced"/>
</dbReference>
<dbReference type="RefSeq" id="XP_034231481.1">
    <property type="nucleotide sequence ID" value="XM_034375590.1"/>
</dbReference>
<dbReference type="FunFam" id="2.60.40.820:FF:000008">
    <property type="entry name" value="T-box transcription factor TBX20"/>
    <property type="match status" value="1"/>
</dbReference>
<feature type="compositionally biased region" description="Low complexity" evidence="7">
    <location>
        <begin position="439"/>
        <end position="450"/>
    </location>
</feature>
<feature type="compositionally biased region" description="Basic and acidic residues" evidence="7">
    <location>
        <begin position="50"/>
        <end position="62"/>
    </location>
</feature>
<comment type="caution">
    <text evidence="6">Lacks conserved residue(s) required for the propagation of feature annotation.</text>
</comment>
<dbReference type="PROSITE" id="PS50252">
    <property type="entry name" value="TBOX_3"/>
    <property type="match status" value="1"/>
</dbReference>
<dbReference type="GO" id="GO:0045893">
    <property type="term" value="P:positive regulation of DNA-templated transcription"/>
    <property type="evidence" value="ECO:0007669"/>
    <property type="project" value="InterPro"/>
</dbReference>
<dbReference type="InterPro" id="IPR046360">
    <property type="entry name" value="T-box_DNA-bd"/>
</dbReference>
<dbReference type="InterPro" id="IPR008967">
    <property type="entry name" value="p53-like_TF_DNA-bd_sf"/>
</dbReference>
<sequence>MLLGTMQEDGQILAPGMAGGKVRATDFSIAAIMARGSRAAQARPGRSPRKNTDRIARREALRDSGGAGVGARGGACSDDDLASNEEDIDVDADSPSPSPKAGSAALRNKTHCNCPELLSVDCHLETKELWDKFHDLGTEMIITKTGRRMFPTLRVSFTGVRPEQRYAVLMDIVPVDHKRYRYAYHRSSWLVAGKADPPAPNRLYAHPDSPFSGEQLRKQVVSFEKVKLTNNEMDKGNGQIVLNSMHRYQPRIHLVKWREHCGTITDLDQEEHRTYVFTESVFTAVTAYQNQLITKLKIDSNPFAKGFRDSSRLTDFDRDPMDAMFMDQHFLRAPMRLLSELDAENNNASLFSASLMEKARTQLQMWGRAGGVPGGAPYSPAELHALLLSGTPQLYGRMPLPLPHLWASAAGASGSVGWSGQGMPGLPAGLLGPPPPHNHAPSPAHANAHAPRPPIFPGMSPMPQHAQRFPYGPGAPAPKPLSPPAVSAHSAHDPRT</sequence>
<dbReference type="GO" id="GO:0000785">
    <property type="term" value="C:chromatin"/>
    <property type="evidence" value="ECO:0007669"/>
    <property type="project" value="TreeGrafter"/>
</dbReference>
<dbReference type="Pfam" id="PF00907">
    <property type="entry name" value="T-box"/>
    <property type="match status" value="1"/>
</dbReference>
<keyword evidence="5 6" id="KW-0539">Nucleus</keyword>
<dbReference type="CDD" id="cd20193">
    <property type="entry name" value="T-box_TBX20-like"/>
    <property type="match status" value="1"/>
</dbReference>
<evidence type="ECO:0000256" key="1">
    <source>
        <dbReference type="ARBA" id="ARBA00004123"/>
    </source>
</evidence>
<dbReference type="GO" id="GO:0005634">
    <property type="term" value="C:nucleus"/>
    <property type="evidence" value="ECO:0007669"/>
    <property type="project" value="UniProtKB-SubCell"/>
</dbReference>
<dbReference type="InterPro" id="IPR001699">
    <property type="entry name" value="TF_T-box"/>
</dbReference>
<reference evidence="10" key="1">
    <citation type="submission" date="2025-08" db="UniProtKB">
        <authorList>
            <consortium name="RefSeq"/>
        </authorList>
    </citation>
    <scope>IDENTIFICATION</scope>
    <source>
        <tissue evidence="10">Total insect</tissue>
    </source>
</reference>
<dbReference type="InParanoid" id="A0A6P8Y670"/>
<dbReference type="GO" id="GO:0000978">
    <property type="term" value="F:RNA polymerase II cis-regulatory region sequence-specific DNA binding"/>
    <property type="evidence" value="ECO:0007669"/>
    <property type="project" value="InterPro"/>
</dbReference>
<evidence type="ECO:0000313" key="10">
    <source>
        <dbReference type="RefSeq" id="XP_034231481.1"/>
    </source>
</evidence>
<keyword evidence="3 6" id="KW-0238">DNA-binding</keyword>
<feature type="domain" description="T-box" evidence="8">
    <location>
        <begin position="124"/>
        <end position="309"/>
    </location>
</feature>
<protein>
    <submittedName>
        <fullName evidence="10">T-box transcription factor TBX20-like</fullName>
    </submittedName>
</protein>
<name>A0A6P8Y670_THRPL</name>
<comment type="subcellular location">
    <subcellularLocation>
        <location evidence="1 6">Nucleus</location>
    </subcellularLocation>
</comment>
<evidence type="ECO:0000256" key="7">
    <source>
        <dbReference type="SAM" id="MobiDB-lite"/>
    </source>
</evidence>
<evidence type="ECO:0000259" key="8">
    <source>
        <dbReference type="PROSITE" id="PS50252"/>
    </source>
</evidence>
<feature type="region of interest" description="Disordered" evidence="7">
    <location>
        <begin position="425"/>
        <end position="496"/>
    </location>
</feature>
<keyword evidence="2" id="KW-0805">Transcription regulation</keyword>
<dbReference type="Gene3D" id="2.60.40.820">
    <property type="entry name" value="Transcription factor, T-box"/>
    <property type="match status" value="1"/>
</dbReference>
<dbReference type="SMART" id="SM00425">
    <property type="entry name" value="TBOX"/>
    <property type="match status" value="1"/>
</dbReference>
<organism evidence="10">
    <name type="scientific">Thrips palmi</name>
    <name type="common">Melon thrips</name>
    <dbReference type="NCBI Taxonomy" id="161013"/>
    <lineage>
        <taxon>Eukaryota</taxon>
        <taxon>Metazoa</taxon>
        <taxon>Ecdysozoa</taxon>
        <taxon>Arthropoda</taxon>
        <taxon>Hexapoda</taxon>
        <taxon>Insecta</taxon>
        <taxon>Pterygota</taxon>
        <taxon>Neoptera</taxon>
        <taxon>Paraneoptera</taxon>
        <taxon>Thysanoptera</taxon>
        <taxon>Terebrantia</taxon>
        <taxon>Thripoidea</taxon>
        <taxon>Thripidae</taxon>
        <taxon>Thrips</taxon>
    </lineage>
</organism>
<dbReference type="PRINTS" id="PR00937">
    <property type="entry name" value="TBOX"/>
</dbReference>
<dbReference type="KEGG" id="tpal:117639715"/>
<keyword evidence="9" id="KW-1185">Reference proteome</keyword>
<keyword evidence="4" id="KW-0804">Transcription</keyword>
<dbReference type="InterPro" id="IPR036960">
    <property type="entry name" value="T-box_sf"/>
</dbReference>
<accession>A0A6P8Y670</accession>
<dbReference type="PROSITE" id="PS01283">
    <property type="entry name" value="TBOX_1"/>
    <property type="match status" value="1"/>
</dbReference>